<protein>
    <submittedName>
        <fullName evidence="2">Uncharacterized protein</fullName>
    </submittedName>
</protein>
<organism evidence="2 3">
    <name type="scientific">Youngiibacter multivorans</name>
    <dbReference type="NCBI Taxonomy" id="937251"/>
    <lineage>
        <taxon>Bacteria</taxon>
        <taxon>Bacillati</taxon>
        <taxon>Bacillota</taxon>
        <taxon>Clostridia</taxon>
        <taxon>Eubacteriales</taxon>
        <taxon>Clostridiaceae</taxon>
        <taxon>Youngiibacter</taxon>
    </lineage>
</organism>
<sequence length="130" mass="14394">MLGKRFIWIYSLVWLITGILLVAADTVDWLMDSLVLRYLAIPAIVIAMAFYAVKQIPGVNDMKVSRPKITIIIIGSSVVFTLIRGMVPDGILPDSILVELFIKYLYSLVLLHIVLKTSFAEGNGTAGKEL</sequence>
<keyword evidence="3" id="KW-1185">Reference proteome</keyword>
<accession>A0ABS4G176</accession>
<dbReference type="RefSeq" id="WP_209458540.1">
    <property type="nucleotide sequence ID" value="NZ_JAGGKC010000004.1"/>
</dbReference>
<feature type="transmembrane region" description="Helical" evidence="1">
    <location>
        <begin position="65"/>
        <end position="83"/>
    </location>
</feature>
<dbReference type="Proteomes" id="UP001519271">
    <property type="component" value="Unassembled WGS sequence"/>
</dbReference>
<comment type="caution">
    <text evidence="2">The sequence shown here is derived from an EMBL/GenBank/DDBJ whole genome shotgun (WGS) entry which is preliminary data.</text>
</comment>
<evidence type="ECO:0000313" key="2">
    <source>
        <dbReference type="EMBL" id="MBP1918301.1"/>
    </source>
</evidence>
<dbReference type="EMBL" id="JAGGKC010000004">
    <property type="protein sequence ID" value="MBP1918301.1"/>
    <property type="molecule type" value="Genomic_DNA"/>
</dbReference>
<evidence type="ECO:0000256" key="1">
    <source>
        <dbReference type="SAM" id="Phobius"/>
    </source>
</evidence>
<keyword evidence="1" id="KW-0812">Transmembrane</keyword>
<feature type="transmembrane region" description="Helical" evidence="1">
    <location>
        <begin position="36"/>
        <end position="53"/>
    </location>
</feature>
<gene>
    <name evidence="2" type="ORF">J2Z34_000773</name>
</gene>
<feature type="transmembrane region" description="Helical" evidence="1">
    <location>
        <begin position="7"/>
        <end position="24"/>
    </location>
</feature>
<keyword evidence="1" id="KW-0472">Membrane</keyword>
<feature type="transmembrane region" description="Helical" evidence="1">
    <location>
        <begin position="95"/>
        <end position="115"/>
    </location>
</feature>
<name>A0ABS4G176_9CLOT</name>
<keyword evidence="1" id="KW-1133">Transmembrane helix</keyword>
<evidence type="ECO:0000313" key="3">
    <source>
        <dbReference type="Proteomes" id="UP001519271"/>
    </source>
</evidence>
<proteinExistence type="predicted"/>
<reference evidence="2 3" key="1">
    <citation type="submission" date="2021-03" db="EMBL/GenBank/DDBJ databases">
        <title>Genomic Encyclopedia of Type Strains, Phase IV (KMG-IV): sequencing the most valuable type-strain genomes for metagenomic binning, comparative biology and taxonomic classification.</title>
        <authorList>
            <person name="Goeker M."/>
        </authorList>
    </citation>
    <scope>NUCLEOTIDE SEQUENCE [LARGE SCALE GENOMIC DNA]</scope>
    <source>
        <strain evidence="2 3">DSM 6139</strain>
    </source>
</reference>